<dbReference type="GO" id="GO:0006508">
    <property type="term" value="P:proteolysis"/>
    <property type="evidence" value="ECO:0007669"/>
    <property type="project" value="InterPro"/>
</dbReference>
<dbReference type="EMBL" id="CABGGW010000004">
    <property type="protein sequence ID" value="VUS33791.1"/>
    <property type="molecule type" value="Genomic_DNA"/>
</dbReference>
<sequence length="184" mass="20951">MNGSLRDIVFTVAKHEVGHWLAWHCYGGESSGIEVKILSIKGRHTGAFIPDMARDISTMDDACKYIKARLLCLHAGIYAESFLGDIYDAEKINREFNYLGSASSDFHRSVELSWIYCNLIGRADEYDVVCSEIDQEAAHLVADNFEFIKHAARAISNIAVYEGQLIKVPEHELRSMYDNFRRQR</sequence>
<gene>
    <name evidence="1" type="ORF">SB6422_04309</name>
</gene>
<dbReference type="GO" id="GO:0005524">
    <property type="term" value="F:ATP binding"/>
    <property type="evidence" value="ECO:0007669"/>
    <property type="project" value="InterPro"/>
</dbReference>
<protein>
    <recommendedName>
        <fullName evidence="3">Peptidase M41 domain-containing protein</fullName>
    </recommendedName>
</protein>
<dbReference type="GO" id="GO:0004176">
    <property type="term" value="F:ATP-dependent peptidase activity"/>
    <property type="evidence" value="ECO:0007669"/>
    <property type="project" value="InterPro"/>
</dbReference>
<evidence type="ECO:0000313" key="1">
    <source>
        <dbReference type="EMBL" id="VUS33791.1"/>
    </source>
</evidence>
<dbReference type="InterPro" id="IPR037219">
    <property type="entry name" value="Peptidase_M41-like"/>
</dbReference>
<dbReference type="OrthoDB" id="1549110at1236"/>
<dbReference type="Proteomes" id="UP000317374">
    <property type="component" value="Unassembled WGS sequence"/>
</dbReference>
<name>A0A564HMY0_9ENTR</name>
<proteinExistence type="predicted"/>
<evidence type="ECO:0000313" key="2">
    <source>
        <dbReference type="Proteomes" id="UP000317374"/>
    </source>
</evidence>
<dbReference type="SUPFAM" id="SSF140990">
    <property type="entry name" value="FtsH protease domain-like"/>
    <property type="match status" value="1"/>
</dbReference>
<dbReference type="AlphaFoldDB" id="A0A564HMY0"/>
<reference evidence="1 2" key="1">
    <citation type="submission" date="2019-07" db="EMBL/GenBank/DDBJ databases">
        <authorList>
            <person name="Brisse S."/>
            <person name="Rodrigues C."/>
            <person name="Thorpe H."/>
        </authorList>
    </citation>
    <scope>NUCLEOTIDE SEQUENCE [LARGE SCALE GENOMIC DNA]</scope>
    <source>
        <strain evidence="1">SB6422</strain>
    </source>
</reference>
<dbReference type="RefSeq" id="WP_142512433.1">
    <property type="nucleotide sequence ID" value="NZ_CABGGW010000004.1"/>
</dbReference>
<dbReference type="GO" id="GO:0004222">
    <property type="term" value="F:metalloendopeptidase activity"/>
    <property type="evidence" value="ECO:0007669"/>
    <property type="project" value="InterPro"/>
</dbReference>
<accession>A0A564HMY0</accession>
<organism evidence="1 2">
    <name type="scientific">Klebsiella huaxiensis</name>
    <dbReference type="NCBI Taxonomy" id="2153354"/>
    <lineage>
        <taxon>Bacteria</taxon>
        <taxon>Pseudomonadati</taxon>
        <taxon>Pseudomonadota</taxon>
        <taxon>Gammaproteobacteria</taxon>
        <taxon>Enterobacterales</taxon>
        <taxon>Enterobacteriaceae</taxon>
        <taxon>Klebsiella/Raoultella group</taxon>
        <taxon>Klebsiella</taxon>
    </lineage>
</organism>
<evidence type="ECO:0008006" key="3">
    <source>
        <dbReference type="Google" id="ProtNLM"/>
    </source>
</evidence>